<dbReference type="AlphaFoldDB" id="A0A918F4K8"/>
<protein>
    <submittedName>
        <fullName evidence="1">Hydrolase</fullName>
    </submittedName>
</protein>
<keyword evidence="1" id="KW-0378">Hydrolase</keyword>
<dbReference type="PROSITE" id="PS01228">
    <property type="entry name" value="COF_1"/>
    <property type="match status" value="1"/>
</dbReference>
<organism evidence="1 2">
    <name type="scientific">Deinococcus ruber</name>
    <dbReference type="NCBI Taxonomy" id="1848197"/>
    <lineage>
        <taxon>Bacteria</taxon>
        <taxon>Thermotogati</taxon>
        <taxon>Deinococcota</taxon>
        <taxon>Deinococci</taxon>
        <taxon>Deinococcales</taxon>
        <taxon>Deinococcaceae</taxon>
        <taxon>Deinococcus</taxon>
    </lineage>
</organism>
<dbReference type="PANTHER" id="PTHR10000:SF8">
    <property type="entry name" value="HAD SUPERFAMILY HYDROLASE-LIKE, TYPE 3"/>
    <property type="match status" value="1"/>
</dbReference>
<dbReference type="SFLD" id="SFLDG01140">
    <property type="entry name" value="C2.B:_Phosphomannomutase_and_P"/>
    <property type="match status" value="1"/>
</dbReference>
<dbReference type="CDD" id="cd07516">
    <property type="entry name" value="HAD_Pase"/>
    <property type="match status" value="1"/>
</dbReference>
<dbReference type="Pfam" id="PF08282">
    <property type="entry name" value="Hydrolase_3"/>
    <property type="match status" value="1"/>
</dbReference>
<dbReference type="NCBIfam" id="TIGR01484">
    <property type="entry name" value="HAD-SF-IIB"/>
    <property type="match status" value="1"/>
</dbReference>
<dbReference type="GO" id="GO:0016791">
    <property type="term" value="F:phosphatase activity"/>
    <property type="evidence" value="ECO:0007669"/>
    <property type="project" value="UniProtKB-ARBA"/>
</dbReference>
<dbReference type="RefSeq" id="WP_189088609.1">
    <property type="nucleotide sequence ID" value="NZ_BMQL01000004.1"/>
</dbReference>
<dbReference type="InterPro" id="IPR006379">
    <property type="entry name" value="HAD-SF_hydro_IIB"/>
</dbReference>
<dbReference type="GO" id="GO:0000287">
    <property type="term" value="F:magnesium ion binding"/>
    <property type="evidence" value="ECO:0007669"/>
    <property type="project" value="TreeGrafter"/>
</dbReference>
<dbReference type="Proteomes" id="UP000603865">
    <property type="component" value="Unassembled WGS sequence"/>
</dbReference>
<dbReference type="PANTHER" id="PTHR10000">
    <property type="entry name" value="PHOSPHOSERINE PHOSPHATASE"/>
    <property type="match status" value="1"/>
</dbReference>
<evidence type="ECO:0000313" key="2">
    <source>
        <dbReference type="Proteomes" id="UP000603865"/>
    </source>
</evidence>
<reference evidence="1" key="2">
    <citation type="submission" date="2020-09" db="EMBL/GenBank/DDBJ databases">
        <authorList>
            <person name="Sun Q."/>
            <person name="Ohkuma M."/>
        </authorList>
    </citation>
    <scope>NUCLEOTIDE SEQUENCE</scope>
    <source>
        <strain evidence="1">JCM 31311</strain>
    </source>
</reference>
<evidence type="ECO:0000313" key="1">
    <source>
        <dbReference type="EMBL" id="GGR00796.1"/>
    </source>
</evidence>
<dbReference type="InterPro" id="IPR000150">
    <property type="entry name" value="Cof"/>
</dbReference>
<dbReference type="NCBIfam" id="TIGR00099">
    <property type="entry name" value="Cof-subfamily"/>
    <property type="match status" value="1"/>
</dbReference>
<proteinExistence type="predicted"/>
<comment type="caution">
    <text evidence="1">The sequence shown here is derived from an EMBL/GenBank/DDBJ whole genome shotgun (WGS) entry which is preliminary data.</text>
</comment>
<reference evidence="1" key="1">
    <citation type="journal article" date="2014" name="Int. J. Syst. Evol. Microbiol.">
        <title>Complete genome sequence of Corynebacterium casei LMG S-19264T (=DSM 44701T), isolated from a smear-ripened cheese.</title>
        <authorList>
            <consortium name="US DOE Joint Genome Institute (JGI-PGF)"/>
            <person name="Walter F."/>
            <person name="Albersmeier A."/>
            <person name="Kalinowski J."/>
            <person name="Ruckert C."/>
        </authorList>
    </citation>
    <scope>NUCLEOTIDE SEQUENCE</scope>
    <source>
        <strain evidence="1">JCM 31311</strain>
    </source>
</reference>
<accession>A0A918F4K8</accession>
<gene>
    <name evidence="1" type="ORF">GCM10008957_12050</name>
</gene>
<dbReference type="Gene3D" id="3.30.1240.10">
    <property type="match status" value="1"/>
</dbReference>
<dbReference type="InterPro" id="IPR023214">
    <property type="entry name" value="HAD_sf"/>
</dbReference>
<dbReference type="InterPro" id="IPR036412">
    <property type="entry name" value="HAD-like_sf"/>
</dbReference>
<dbReference type="SFLD" id="SFLDS00003">
    <property type="entry name" value="Haloacid_Dehalogenase"/>
    <property type="match status" value="1"/>
</dbReference>
<dbReference type="EMBL" id="BMQL01000004">
    <property type="protein sequence ID" value="GGR00796.1"/>
    <property type="molecule type" value="Genomic_DNA"/>
</dbReference>
<dbReference type="Gene3D" id="3.40.50.1000">
    <property type="entry name" value="HAD superfamily/HAD-like"/>
    <property type="match status" value="1"/>
</dbReference>
<name>A0A918F4K8_9DEIO</name>
<dbReference type="GO" id="GO:0005829">
    <property type="term" value="C:cytosol"/>
    <property type="evidence" value="ECO:0007669"/>
    <property type="project" value="TreeGrafter"/>
</dbReference>
<keyword evidence="2" id="KW-1185">Reference proteome</keyword>
<sequence>MKLIATDLDGTLLNSAGEVSARSRATLQRAQQAGLVVVLITGRPSRMVLPLAEHLGLQGHIICSNGAATHRLPDGVAEDLQPIPAHVLHALIPQLRIELPDVSLALEWGSGMAREQNVPDVAHAAEPKSRPQSTPDLLTLLDSQPILKLIARSAALDPLALNARINQLGGGSVHASSSGAPFSEVAAAHVSKAYALERLCGLLGVAAQEVVVFGDAPNDLPMMRWAGRAVAVANAQPDVQQAAAEVTLSNDEDGVAAYLERYLAGLEQPS</sequence>
<dbReference type="SUPFAM" id="SSF56784">
    <property type="entry name" value="HAD-like"/>
    <property type="match status" value="1"/>
</dbReference>